<dbReference type="HOGENOM" id="CLU_1341753_0_0_11"/>
<proteinExistence type="predicted"/>
<sequence length="204" mass="21223">MLGALAGAGTTAAWLHPDRTTPPTVAGQPDPARVAELERAEAERNAQSLEALATFGVGLQDELAPVLEGLHGAHPSDGSTRRTPTGEDVDEWRASLEELAVEADALPSGGTEHNMVRSGFVLTLELLGSSVDLVEQALSAEPASDETLFRLAGAARDHAVDAFGSAAMQLDNLYVTADKGHLHLVLRAGEGGVPLDDPHGHPGH</sequence>
<reference evidence="2 3" key="1">
    <citation type="submission" date="2011-05" db="EMBL/GenBank/DDBJ databases">
        <title>Complete sequence of Isoptericola variabilis 225.</title>
        <authorList>
            <consortium name="US DOE Joint Genome Institute"/>
            <person name="Lucas S."/>
            <person name="Han J."/>
            <person name="Lapidus A."/>
            <person name="Cheng J.-F."/>
            <person name="Goodwin L."/>
            <person name="Pitluck S."/>
            <person name="Peters L."/>
            <person name="Mikhailova N."/>
            <person name="Zeytun A."/>
            <person name="Han C."/>
            <person name="Tapia R."/>
            <person name="Land M."/>
            <person name="Hauser L."/>
            <person name="Kyrpides N."/>
            <person name="Ivanova N."/>
            <person name="Pagani I."/>
            <person name="Siebers A."/>
            <person name="Allgaier M."/>
            <person name="Thelen M."/>
            <person name="Hugenholtz P."/>
            <person name="Gladden J."/>
            <person name="Woyke T."/>
        </authorList>
    </citation>
    <scope>NUCLEOTIDE SEQUENCE [LARGE SCALE GENOMIC DNA]</scope>
    <source>
        <strain evidence="3">225</strain>
    </source>
</reference>
<evidence type="ECO:0000313" key="2">
    <source>
        <dbReference type="EMBL" id="AEG44914.1"/>
    </source>
</evidence>
<dbReference type="eggNOG" id="ENOG50341MD">
    <property type="taxonomic scope" value="Bacteria"/>
</dbReference>
<dbReference type="AlphaFoldDB" id="F6FQL8"/>
<organism evidence="3">
    <name type="scientific">Isoptericola variabilis (strain 225)</name>
    <dbReference type="NCBI Taxonomy" id="743718"/>
    <lineage>
        <taxon>Bacteria</taxon>
        <taxon>Bacillati</taxon>
        <taxon>Actinomycetota</taxon>
        <taxon>Actinomycetes</taxon>
        <taxon>Micrococcales</taxon>
        <taxon>Promicromonosporaceae</taxon>
        <taxon>Isoptericola</taxon>
    </lineage>
</organism>
<dbReference type="KEGG" id="iva:Isova_2194"/>
<protein>
    <submittedName>
        <fullName evidence="2">Uncharacterized protein</fullName>
    </submittedName>
</protein>
<dbReference type="Proteomes" id="UP000009236">
    <property type="component" value="Chromosome"/>
</dbReference>
<feature type="region of interest" description="Disordered" evidence="1">
    <location>
        <begin position="1"/>
        <end position="31"/>
    </location>
</feature>
<dbReference type="EMBL" id="CP002810">
    <property type="protein sequence ID" value="AEG44914.1"/>
    <property type="molecule type" value="Genomic_DNA"/>
</dbReference>
<gene>
    <name evidence="2" type="ordered locus">Isova_2194</name>
</gene>
<evidence type="ECO:0000256" key="1">
    <source>
        <dbReference type="SAM" id="MobiDB-lite"/>
    </source>
</evidence>
<evidence type="ECO:0000313" key="3">
    <source>
        <dbReference type="Proteomes" id="UP000009236"/>
    </source>
</evidence>
<keyword evidence="3" id="KW-1185">Reference proteome</keyword>
<name>F6FQL8_ISOV2</name>
<feature type="compositionally biased region" description="Low complexity" evidence="1">
    <location>
        <begin position="1"/>
        <end position="13"/>
    </location>
</feature>
<accession>F6FQL8</accession>